<dbReference type="AlphaFoldDB" id="A0A1J9T9G9"/>
<sequence>MNEKVDIQPEILHSDTQGQSTTVFGLATLLGIQLMPRIRNWKHLNLFRPNTQDNYVHIDELFSREINWSMIENHYPDMLRIAMSIKAGKITPSTILNTLGTYSKKNKLYQAFCELGRAIRTMFLLQFMSNEELRRTIQSATNKSEAFNGFTKWLFFGGEGIISENDREKQKKIIKYNHLVANCLIFYNVFSMSKLLHEYEKQQEGFNKELICYLSPYTTAHVNRFGKYHIDSNREPDKPPFDLSVSSKDMVFP</sequence>
<dbReference type="InterPro" id="IPR002513">
    <property type="entry name" value="Tn3_Tnp_DDE_dom"/>
</dbReference>
<proteinExistence type="predicted"/>
<organism evidence="2 3">
    <name type="scientific">Bacillus albus</name>
    <dbReference type="NCBI Taxonomy" id="2026189"/>
    <lineage>
        <taxon>Bacteria</taxon>
        <taxon>Bacillati</taxon>
        <taxon>Bacillota</taxon>
        <taxon>Bacilli</taxon>
        <taxon>Bacillales</taxon>
        <taxon>Bacillaceae</taxon>
        <taxon>Bacillus</taxon>
        <taxon>Bacillus cereus group</taxon>
    </lineage>
</organism>
<dbReference type="GO" id="GO:0004803">
    <property type="term" value="F:transposase activity"/>
    <property type="evidence" value="ECO:0007669"/>
    <property type="project" value="InterPro"/>
</dbReference>
<reference evidence="2 3" key="1">
    <citation type="submission" date="2016-06" db="EMBL/GenBank/DDBJ databases">
        <title>First insights into the genetic diversity and population structure of in the Bacillus cereus group bacteria from diverse marine environments.</title>
        <authorList>
            <person name="Liu Y."/>
            <person name="Lai Q."/>
            <person name="Shao Z."/>
        </authorList>
    </citation>
    <scope>NUCLEOTIDE SEQUENCE [LARGE SCALE GENOMIC DNA]</scope>
    <source>
        <strain evidence="2 3">N35-10-2</strain>
    </source>
</reference>
<feature type="domain" description="Tn3 transposase DDE" evidence="1">
    <location>
        <begin position="2"/>
        <end position="228"/>
    </location>
</feature>
<gene>
    <name evidence="2" type="ORF">BAU25_15885</name>
</gene>
<dbReference type="EMBL" id="MAOE01000105">
    <property type="protein sequence ID" value="OJD60994.1"/>
    <property type="molecule type" value="Genomic_DNA"/>
</dbReference>
<name>A0A1J9T9G9_9BACI</name>
<dbReference type="Proteomes" id="UP000181873">
    <property type="component" value="Unassembled WGS sequence"/>
</dbReference>
<accession>A0A1J9T9G9</accession>
<evidence type="ECO:0000313" key="3">
    <source>
        <dbReference type="Proteomes" id="UP000181873"/>
    </source>
</evidence>
<evidence type="ECO:0000313" key="2">
    <source>
        <dbReference type="EMBL" id="OJD60994.1"/>
    </source>
</evidence>
<dbReference type="GO" id="GO:0006313">
    <property type="term" value="P:DNA transposition"/>
    <property type="evidence" value="ECO:0007669"/>
    <property type="project" value="InterPro"/>
</dbReference>
<protein>
    <recommendedName>
        <fullName evidence="1">Tn3 transposase DDE domain-containing protein</fullName>
    </recommendedName>
</protein>
<evidence type="ECO:0000259" key="1">
    <source>
        <dbReference type="Pfam" id="PF01526"/>
    </source>
</evidence>
<comment type="caution">
    <text evidence="2">The sequence shown here is derived from an EMBL/GenBank/DDBJ whole genome shotgun (WGS) entry which is preliminary data.</text>
</comment>
<dbReference type="Pfam" id="PF01526">
    <property type="entry name" value="DDE_Tnp_Tn3"/>
    <property type="match status" value="1"/>
</dbReference>